<comment type="caution">
    <text evidence="6">The sequence shown here is derived from an EMBL/GenBank/DDBJ whole genome shotgun (WGS) entry which is preliminary data.</text>
</comment>
<keyword evidence="7" id="KW-1185">Reference proteome</keyword>
<organism evidence="6 7">
    <name type="scientific">Bacillus seohaeanensis</name>
    <dbReference type="NCBI Taxonomy" id="284580"/>
    <lineage>
        <taxon>Bacteria</taxon>
        <taxon>Bacillati</taxon>
        <taxon>Bacillota</taxon>
        <taxon>Bacilli</taxon>
        <taxon>Bacillales</taxon>
        <taxon>Bacillaceae</taxon>
        <taxon>Bacillus</taxon>
    </lineage>
</organism>
<dbReference type="InterPro" id="IPR016941">
    <property type="entry name" value="UCP029962"/>
</dbReference>
<evidence type="ECO:0000256" key="1">
    <source>
        <dbReference type="ARBA" id="ARBA00004127"/>
    </source>
</evidence>
<protein>
    <submittedName>
        <fullName evidence="6">YkvA family protein</fullName>
    </submittedName>
</protein>
<name>A0ABW5RVE3_9BACI</name>
<dbReference type="Proteomes" id="UP001597506">
    <property type="component" value="Unassembled WGS sequence"/>
</dbReference>
<feature type="domain" description="DUF1232" evidence="5">
    <location>
        <begin position="36"/>
        <end position="71"/>
    </location>
</feature>
<evidence type="ECO:0000256" key="3">
    <source>
        <dbReference type="ARBA" id="ARBA00022989"/>
    </source>
</evidence>
<dbReference type="PIRSF" id="PIRSF029962">
    <property type="entry name" value="UCP029962"/>
    <property type="match status" value="1"/>
</dbReference>
<evidence type="ECO:0000256" key="4">
    <source>
        <dbReference type="ARBA" id="ARBA00023136"/>
    </source>
</evidence>
<comment type="subcellular location">
    <subcellularLocation>
        <location evidence="1">Endomembrane system</location>
        <topology evidence="1">Multi-pass membrane protein</topology>
    </subcellularLocation>
</comment>
<sequence>MAKFLRRFKFLFNVRKSIPFLVAFFTSKNVSVVKKVLSIGIIVGYFFLPLDLIPDFLVVFGIVDDIAVFSLVLQSIVKMAPQELKDQYDIKKL</sequence>
<gene>
    <name evidence="6" type="ORF">ACFSUL_15340</name>
</gene>
<evidence type="ECO:0000256" key="2">
    <source>
        <dbReference type="ARBA" id="ARBA00022692"/>
    </source>
</evidence>
<dbReference type="RefSeq" id="WP_377936826.1">
    <property type="nucleotide sequence ID" value="NZ_JBHUMF010000031.1"/>
</dbReference>
<keyword evidence="4" id="KW-0472">Membrane</keyword>
<keyword evidence="2" id="KW-0812">Transmembrane</keyword>
<evidence type="ECO:0000313" key="7">
    <source>
        <dbReference type="Proteomes" id="UP001597506"/>
    </source>
</evidence>
<dbReference type="InterPro" id="IPR010652">
    <property type="entry name" value="DUF1232"/>
</dbReference>
<reference evidence="7" key="1">
    <citation type="journal article" date="2019" name="Int. J. Syst. Evol. Microbiol.">
        <title>The Global Catalogue of Microorganisms (GCM) 10K type strain sequencing project: providing services to taxonomists for standard genome sequencing and annotation.</title>
        <authorList>
            <consortium name="The Broad Institute Genomics Platform"/>
            <consortium name="The Broad Institute Genome Sequencing Center for Infectious Disease"/>
            <person name="Wu L."/>
            <person name="Ma J."/>
        </authorList>
    </citation>
    <scope>NUCLEOTIDE SEQUENCE [LARGE SCALE GENOMIC DNA]</scope>
    <source>
        <strain evidence="7">KCTC 3913</strain>
    </source>
</reference>
<dbReference type="Pfam" id="PF06803">
    <property type="entry name" value="DUF1232"/>
    <property type="match status" value="1"/>
</dbReference>
<keyword evidence="3" id="KW-1133">Transmembrane helix</keyword>
<proteinExistence type="predicted"/>
<evidence type="ECO:0000259" key="5">
    <source>
        <dbReference type="Pfam" id="PF06803"/>
    </source>
</evidence>
<dbReference type="EMBL" id="JBHUMF010000031">
    <property type="protein sequence ID" value="MFD2682114.1"/>
    <property type="molecule type" value="Genomic_DNA"/>
</dbReference>
<accession>A0ABW5RVE3</accession>
<evidence type="ECO:0000313" key="6">
    <source>
        <dbReference type="EMBL" id="MFD2682114.1"/>
    </source>
</evidence>